<evidence type="ECO:0000313" key="2">
    <source>
        <dbReference type="EMBL" id="RDI51378.1"/>
    </source>
</evidence>
<feature type="domain" description="DUF4440" evidence="1">
    <location>
        <begin position="12"/>
        <end position="119"/>
    </location>
</feature>
<comment type="caution">
    <text evidence="2">The sequence shown here is derived from an EMBL/GenBank/DDBJ whole genome shotgun (WGS) entry which is preliminary data.</text>
</comment>
<dbReference type="Pfam" id="PF14534">
    <property type="entry name" value="DUF4440"/>
    <property type="match status" value="1"/>
</dbReference>
<reference evidence="2 3" key="1">
    <citation type="submission" date="2018-07" db="EMBL/GenBank/DDBJ databases">
        <title>Genomic Encyclopedia of Type Strains, Phase IV (KMG-IV): sequencing the most valuable type-strain genomes for metagenomic binning, comparative biology and taxonomic classification.</title>
        <authorList>
            <person name="Goeker M."/>
        </authorList>
    </citation>
    <scope>NUCLEOTIDE SEQUENCE [LARGE SCALE GENOMIC DNA]</scope>
    <source>
        <strain evidence="2 3">DSM 14364</strain>
    </source>
</reference>
<dbReference type="RefSeq" id="WP_114773182.1">
    <property type="nucleotide sequence ID" value="NZ_QQBB01000018.1"/>
</dbReference>
<dbReference type="Gene3D" id="3.10.450.50">
    <property type="match status" value="1"/>
</dbReference>
<keyword evidence="3" id="KW-1185">Reference proteome</keyword>
<dbReference type="OrthoDB" id="8018097at2"/>
<proteinExistence type="predicted"/>
<gene>
    <name evidence="2" type="ORF">DES45_11834</name>
</gene>
<dbReference type="InterPro" id="IPR027843">
    <property type="entry name" value="DUF4440"/>
</dbReference>
<organism evidence="2 3">
    <name type="scientific">Microvirga subterranea</name>
    <dbReference type="NCBI Taxonomy" id="186651"/>
    <lineage>
        <taxon>Bacteria</taxon>
        <taxon>Pseudomonadati</taxon>
        <taxon>Pseudomonadota</taxon>
        <taxon>Alphaproteobacteria</taxon>
        <taxon>Hyphomicrobiales</taxon>
        <taxon>Methylobacteriaceae</taxon>
        <taxon>Microvirga</taxon>
    </lineage>
</organism>
<dbReference type="SUPFAM" id="SSF54427">
    <property type="entry name" value="NTF2-like"/>
    <property type="match status" value="1"/>
</dbReference>
<evidence type="ECO:0000259" key="1">
    <source>
        <dbReference type="Pfam" id="PF14534"/>
    </source>
</evidence>
<name>A0A370H6Z0_9HYPH</name>
<dbReference type="EMBL" id="QQBB01000018">
    <property type="protein sequence ID" value="RDI51378.1"/>
    <property type="molecule type" value="Genomic_DNA"/>
</dbReference>
<sequence length="130" mass="15075">MSNPDQTALDSVRHLEQVRLQAIRTNDADAMALILDDKFIYISNRGKIFDKQSYLTAVRSHELTYSTDLDLTETDCRVDGDLVILVGLMRGHARIGLEQDVFLHRNMRVWRERGHKWRLLAWQSSDLLHG</sequence>
<accession>A0A370H6Z0</accession>
<dbReference type="Proteomes" id="UP000254925">
    <property type="component" value="Unassembled WGS sequence"/>
</dbReference>
<dbReference type="InterPro" id="IPR032710">
    <property type="entry name" value="NTF2-like_dom_sf"/>
</dbReference>
<dbReference type="AlphaFoldDB" id="A0A370H6Z0"/>
<protein>
    <submittedName>
        <fullName evidence="2">Uncharacterized protein DUF4440</fullName>
    </submittedName>
</protein>
<evidence type="ECO:0000313" key="3">
    <source>
        <dbReference type="Proteomes" id="UP000254925"/>
    </source>
</evidence>